<dbReference type="InterPro" id="IPR041183">
    <property type="entry name" value="Cyclophilin-like"/>
</dbReference>
<dbReference type="InterPro" id="IPR029000">
    <property type="entry name" value="Cyclophilin-like_dom_sf"/>
</dbReference>
<dbReference type="RefSeq" id="WP_002685010.1">
    <property type="nucleotide sequence ID" value="NZ_CM001795.1"/>
</dbReference>
<reference evidence="3" key="1">
    <citation type="submission" date="2012-01" db="EMBL/GenBank/DDBJ databases">
        <title>The Genome Sequence of Treponema denticola H-22.</title>
        <authorList>
            <consortium name="The Broad Institute Genome Sequencing Platform"/>
            <person name="Earl A."/>
            <person name="Ward D."/>
            <person name="Feldgarden M."/>
            <person name="Gevers D."/>
            <person name="Blanton J.M."/>
            <person name="Fenno C.J."/>
            <person name="Baranova O.V."/>
            <person name="Mathney J."/>
            <person name="Dewhirst F.E."/>
            <person name="Izard J."/>
            <person name="Young S.K."/>
            <person name="Zeng Q."/>
            <person name="Gargeya S."/>
            <person name="Fitzgerald M."/>
            <person name="Haas B."/>
            <person name="Abouelleil A."/>
            <person name="Alvarado L."/>
            <person name="Arachchi H.M."/>
            <person name="Berlin A."/>
            <person name="Chapman S.B."/>
            <person name="Gearin G."/>
            <person name="Goldberg J."/>
            <person name="Griggs A."/>
            <person name="Gujja S."/>
            <person name="Hansen M."/>
            <person name="Heiman D."/>
            <person name="Howarth C."/>
            <person name="Larimer J."/>
            <person name="Lui A."/>
            <person name="MacDonald P.J.P."/>
            <person name="McCowen C."/>
            <person name="Montmayeur A."/>
            <person name="Murphy C."/>
            <person name="Neiman D."/>
            <person name="Pearson M."/>
            <person name="Priest M."/>
            <person name="Roberts A."/>
            <person name="Saif S."/>
            <person name="Shea T."/>
            <person name="Sisk P."/>
            <person name="Stolte C."/>
            <person name="Sykes S."/>
            <person name="Wortman J."/>
            <person name="Nusbaum C."/>
            <person name="Birren B."/>
        </authorList>
    </citation>
    <scope>NUCLEOTIDE SEQUENCE [LARGE SCALE GENOMIC DNA]</scope>
    <source>
        <strain evidence="3">H-22</strain>
    </source>
</reference>
<evidence type="ECO:0000313" key="3">
    <source>
        <dbReference type="EMBL" id="EMB32000.1"/>
    </source>
</evidence>
<name>A0A0E2E4X3_TREDN</name>
<keyword evidence="1" id="KW-0732">Signal</keyword>
<gene>
    <name evidence="3" type="ORF">HMPREF9726_01783</name>
</gene>
<evidence type="ECO:0000256" key="1">
    <source>
        <dbReference type="SAM" id="SignalP"/>
    </source>
</evidence>
<dbReference type="Pfam" id="PF18050">
    <property type="entry name" value="Cyclophil_like2"/>
    <property type="match status" value="1"/>
</dbReference>
<comment type="caution">
    <text evidence="3">The sequence shown here is derived from an EMBL/GenBank/DDBJ whole genome shotgun (WGS) entry which is preliminary data.</text>
</comment>
<dbReference type="Proteomes" id="UP000011705">
    <property type="component" value="Chromosome"/>
</dbReference>
<feature type="chain" id="PRO_5002393621" description="Cyclophilin-like domain-containing protein" evidence="1">
    <location>
        <begin position="21"/>
        <end position="159"/>
    </location>
</feature>
<organism evidence="3">
    <name type="scientific">Treponema denticola H-22</name>
    <dbReference type="NCBI Taxonomy" id="999432"/>
    <lineage>
        <taxon>Bacteria</taxon>
        <taxon>Pseudomonadati</taxon>
        <taxon>Spirochaetota</taxon>
        <taxon>Spirochaetia</taxon>
        <taxon>Spirochaetales</taxon>
        <taxon>Treponemataceae</taxon>
        <taxon>Treponema</taxon>
    </lineage>
</organism>
<dbReference type="EMBL" id="AGDV01000015">
    <property type="protein sequence ID" value="EMB32000.1"/>
    <property type="molecule type" value="Genomic_DNA"/>
</dbReference>
<dbReference type="HOGENOM" id="CLU_099043_2_1_12"/>
<feature type="domain" description="Cyclophilin-like" evidence="2">
    <location>
        <begin position="46"/>
        <end position="155"/>
    </location>
</feature>
<dbReference type="Gene3D" id="2.40.100.20">
    <property type="match status" value="1"/>
</dbReference>
<dbReference type="PATRIC" id="fig|999432.5.peg.1849"/>
<evidence type="ECO:0000259" key="2">
    <source>
        <dbReference type="Pfam" id="PF18050"/>
    </source>
</evidence>
<protein>
    <recommendedName>
        <fullName evidence="2">Cyclophilin-like domain-containing protein</fullName>
    </recommendedName>
</protein>
<sequence length="159" mass="17432">MIKKLISMIFIVFCLITACALDTDSDKNEQAAKTDTTGAKTMKITITANGKTLTASLYDNSSSRALVELLQKGAITIEMHDYGNFEKVGDLPISLPRNDKQTNTDAGDLILYQGKSFVIYYDKNSWNFTLLGKLEGITKAELKKVLGTGNVTVILENAE</sequence>
<proteinExistence type="predicted"/>
<dbReference type="PROSITE" id="PS51257">
    <property type="entry name" value="PROKAR_LIPOPROTEIN"/>
    <property type="match status" value="1"/>
</dbReference>
<accession>A0A0E2E4X3</accession>
<feature type="signal peptide" evidence="1">
    <location>
        <begin position="1"/>
        <end position="20"/>
    </location>
</feature>
<dbReference type="AlphaFoldDB" id="A0A0E2E4X3"/>
<dbReference type="SUPFAM" id="SSF50891">
    <property type="entry name" value="Cyclophilin-like"/>
    <property type="match status" value="1"/>
</dbReference>